<evidence type="ECO:0000313" key="2">
    <source>
        <dbReference type="EnsemblProtists" id="EKX39008"/>
    </source>
</evidence>
<protein>
    <submittedName>
        <fullName evidence="1 2">Uncharacterized protein</fullName>
    </submittedName>
</protein>
<evidence type="ECO:0000313" key="3">
    <source>
        <dbReference type="Proteomes" id="UP000011087"/>
    </source>
</evidence>
<sequence length="197" mass="21914">MSQDRSSLSHHIISHHITPYHMRSPLAQSEPSYEQVQASGDNIRLHSLDVDKAVKRFAIEEDFAGSEISSSLLEQVAIARPSFFELDKLSQARANGLQVEAGAARKTTLGLERYLLVNVGASPDLYEVSCLFPALRLLTNAVEIKWLVNDWLSKDKVEEALITCSRAAKLLGDWGYVHWMHAQTLSKSDRAEGPRGS</sequence>
<accession>L1IRY8</accession>
<dbReference type="KEGG" id="gtt:GUITHDRAFT_143814"/>
<dbReference type="EMBL" id="JH993043">
    <property type="protein sequence ID" value="EKX39008.1"/>
    <property type="molecule type" value="Genomic_DNA"/>
</dbReference>
<proteinExistence type="predicted"/>
<reference evidence="3" key="2">
    <citation type="submission" date="2012-11" db="EMBL/GenBank/DDBJ databases">
        <authorList>
            <person name="Kuo A."/>
            <person name="Curtis B.A."/>
            <person name="Tanifuji G."/>
            <person name="Burki F."/>
            <person name="Gruber A."/>
            <person name="Irimia M."/>
            <person name="Maruyama S."/>
            <person name="Arias M.C."/>
            <person name="Ball S.G."/>
            <person name="Gile G.H."/>
            <person name="Hirakawa Y."/>
            <person name="Hopkins J.F."/>
            <person name="Rensing S.A."/>
            <person name="Schmutz J."/>
            <person name="Symeonidi A."/>
            <person name="Elias M."/>
            <person name="Eveleigh R.J."/>
            <person name="Herman E.K."/>
            <person name="Klute M.J."/>
            <person name="Nakayama T."/>
            <person name="Obornik M."/>
            <person name="Reyes-Prieto A."/>
            <person name="Armbrust E.V."/>
            <person name="Aves S.J."/>
            <person name="Beiko R.G."/>
            <person name="Coutinho P."/>
            <person name="Dacks J.B."/>
            <person name="Durnford D.G."/>
            <person name="Fast N.M."/>
            <person name="Green B.R."/>
            <person name="Grisdale C."/>
            <person name="Hempe F."/>
            <person name="Henrissat B."/>
            <person name="Hoppner M.P."/>
            <person name="Ishida K.-I."/>
            <person name="Kim E."/>
            <person name="Koreny L."/>
            <person name="Kroth P.G."/>
            <person name="Liu Y."/>
            <person name="Malik S.-B."/>
            <person name="Maier U.G."/>
            <person name="McRose D."/>
            <person name="Mock T."/>
            <person name="Neilson J.A."/>
            <person name="Onodera N.T."/>
            <person name="Poole A.M."/>
            <person name="Pritham E.J."/>
            <person name="Richards T.A."/>
            <person name="Rocap G."/>
            <person name="Roy S.W."/>
            <person name="Sarai C."/>
            <person name="Schaack S."/>
            <person name="Shirato S."/>
            <person name="Slamovits C.H."/>
            <person name="Spencer D.F."/>
            <person name="Suzuki S."/>
            <person name="Worden A.Z."/>
            <person name="Zauner S."/>
            <person name="Barry K."/>
            <person name="Bell C."/>
            <person name="Bharti A.K."/>
            <person name="Crow J.A."/>
            <person name="Grimwood J."/>
            <person name="Kramer R."/>
            <person name="Lindquist E."/>
            <person name="Lucas S."/>
            <person name="Salamov A."/>
            <person name="McFadden G.I."/>
            <person name="Lane C.E."/>
            <person name="Keeling P.J."/>
            <person name="Gray M.W."/>
            <person name="Grigoriev I.V."/>
            <person name="Archibald J.M."/>
        </authorList>
    </citation>
    <scope>NUCLEOTIDE SEQUENCE</scope>
    <source>
        <strain evidence="3">CCMP2712</strain>
    </source>
</reference>
<organism evidence="1">
    <name type="scientific">Guillardia theta (strain CCMP2712)</name>
    <name type="common">Cryptophyte</name>
    <dbReference type="NCBI Taxonomy" id="905079"/>
    <lineage>
        <taxon>Eukaryota</taxon>
        <taxon>Cryptophyceae</taxon>
        <taxon>Pyrenomonadales</taxon>
        <taxon>Geminigeraceae</taxon>
        <taxon>Guillardia</taxon>
    </lineage>
</organism>
<dbReference type="HOGENOM" id="CLU_1386519_0_0_1"/>
<dbReference type="PaxDb" id="55529-EKX39008"/>
<dbReference type="Proteomes" id="UP000011087">
    <property type="component" value="Unassembled WGS sequence"/>
</dbReference>
<name>L1IRY8_GUITC</name>
<dbReference type="AlphaFoldDB" id="L1IRY8"/>
<keyword evidence="3" id="KW-1185">Reference proteome</keyword>
<dbReference type="RefSeq" id="XP_005825988.1">
    <property type="nucleotide sequence ID" value="XM_005825931.1"/>
</dbReference>
<reference evidence="1 3" key="1">
    <citation type="journal article" date="2012" name="Nature">
        <title>Algal genomes reveal evolutionary mosaicism and the fate of nucleomorphs.</title>
        <authorList>
            <consortium name="DOE Joint Genome Institute"/>
            <person name="Curtis B.A."/>
            <person name="Tanifuji G."/>
            <person name="Burki F."/>
            <person name="Gruber A."/>
            <person name="Irimia M."/>
            <person name="Maruyama S."/>
            <person name="Arias M.C."/>
            <person name="Ball S.G."/>
            <person name="Gile G.H."/>
            <person name="Hirakawa Y."/>
            <person name="Hopkins J.F."/>
            <person name="Kuo A."/>
            <person name="Rensing S.A."/>
            <person name="Schmutz J."/>
            <person name="Symeonidi A."/>
            <person name="Elias M."/>
            <person name="Eveleigh R.J."/>
            <person name="Herman E.K."/>
            <person name="Klute M.J."/>
            <person name="Nakayama T."/>
            <person name="Obornik M."/>
            <person name="Reyes-Prieto A."/>
            <person name="Armbrust E.V."/>
            <person name="Aves S.J."/>
            <person name="Beiko R.G."/>
            <person name="Coutinho P."/>
            <person name="Dacks J.B."/>
            <person name="Durnford D.G."/>
            <person name="Fast N.M."/>
            <person name="Green B.R."/>
            <person name="Grisdale C.J."/>
            <person name="Hempel F."/>
            <person name="Henrissat B."/>
            <person name="Hoppner M.P."/>
            <person name="Ishida K."/>
            <person name="Kim E."/>
            <person name="Koreny L."/>
            <person name="Kroth P.G."/>
            <person name="Liu Y."/>
            <person name="Malik S.B."/>
            <person name="Maier U.G."/>
            <person name="McRose D."/>
            <person name="Mock T."/>
            <person name="Neilson J.A."/>
            <person name="Onodera N.T."/>
            <person name="Poole A.M."/>
            <person name="Pritham E.J."/>
            <person name="Richards T.A."/>
            <person name="Rocap G."/>
            <person name="Roy S.W."/>
            <person name="Sarai C."/>
            <person name="Schaack S."/>
            <person name="Shirato S."/>
            <person name="Slamovits C.H."/>
            <person name="Spencer D.F."/>
            <person name="Suzuki S."/>
            <person name="Worden A.Z."/>
            <person name="Zauner S."/>
            <person name="Barry K."/>
            <person name="Bell C."/>
            <person name="Bharti A.K."/>
            <person name="Crow J.A."/>
            <person name="Grimwood J."/>
            <person name="Kramer R."/>
            <person name="Lindquist E."/>
            <person name="Lucas S."/>
            <person name="Salamov A."/>
            <person name="McFadden G.I."/>
            <person name="Lane C.E."/>
            <person name="Keeling P.J."/>
            <person name="Gray M.W."/>
            <person name="Grigoriev I.V."/>
            <person name="Archibald J.M."/>
        </authorList>
    </citation>
    <scope>NUCLEOTIDE SEQUENCE</scope>
    <source>
        <strain evidence="1 3">CCMP2712</strain>
    </source>
</reference>
<gene>
    <name evidence="1" type="ORF">GUITHDRAFT_143814</name>
</gene>
<dbReference type="OrthoDB" id="537706at2759"/>
<dbReference type="EnsemblProtists" id="EKX39008">
    <property type="protein sequence ID" value="EKX39008"/>
    <property type="gene ID" value="GUITHDRAFT_143814"/>
</dbReference>
<reference evidence="2" key="3">
    <citation type="submission" date="2015-06" db="UniProtKB">
        <authorList>
            <consortium name="EnsemblProtists"/>
        </authorList>
    </citation>
    <scope>IDENTIFICATION</scope>
</reference>
<evidence type="ECO:0000313" key="1">
    <source>
        <dbReference type="EMBL" id="EKX39008.1"/>
    </source>
</evidence>
<dbReference type="GeneID" id="17295812"/>